<feature type="active site" description="Charge relay system" evidence="4">
    <location>
        <position position="410"/>
    </location>
</feature>
<evidence type="ECO:0000256" key="3">
    <source>
        <dbReference type="ARBA" id="ARBA00022825"/>
    </source>
</evidence>
<evidence type="ECO:0000313" key="8">
    <source>
        <dbReference type="Proteomes" id="UP000029453"/>
    </source>
</evidence>
<keyword evidence="2 4" id="KW-0378">Hydrolase</keyword>
<accession>M9M4V6</accession>
<comment type="caution">
    <text evidence="7">The sequence shown here is derived from an EMBL/GenBank/DDBJ whole genome shotgun (WGS) entry which is preliminary data.</text>
</comment>
<name>M9M4V6_PAEPP</name>
<dbReference type="InterPro" id="IPR015500">
    <property type="entry name" value="Peptidase_S8_subtilisin-rel"/>
</dbReference>
<keyword evidence="1 4" id="KW-0645">Protease</keyword>
<evidence type="ECO:0000256" key="5">
    <source>
        <dbReference type="SAM" id="MobiDB-lite"/>
    </source>
</evidence>
<proteinExistence type="inferred from homology"/>
<evidence type="ECO:0000313" key="7">
    <source>
        <dbReference type="EMBL" id="GAC42358.1"/>
    </source>
</evidence>
<protein>
    <submittedName>
        <fullName evidence="7">Subtilisin-like serine protease</fullName>
    </submittedName>
</protein>
<evidence type="ECO:0000256" key="1">
    <source>
        <dbReference type="ARBA" id="ARBA00022670"/>
    </source>
</evidence>
<feature type="active site" description="Charge relay system" evidence="4">
    <location>
        <position position="194"/>
    </location>
</feature>
<dbReference type="PANTHER" id="PTHR42884">
    <property type="entry name" value="PROPROTEIN CONVERTASE SUBTILISIN/KEXIN-RELATED"/>
    <property type="match status" value="1"/>
</dbReference>
<keyword evidence="3 4" id="KW-0720">Serine protease</keyword>
<feature type="active site" description="Charge relay system" evidence="4">
    <location>
        <position position="229"/>
    </location>
</feature>
<dbReference type="EMBL" id="BALG01000093">
    <property type="protein sequence ID" value="GAC42358.1"/>
    <property type="molecule type" value="Genomic_DNA"/>
</dbReference>
<dbReference type="RefSeq" id="WP_006285782.1">
    <property type="nucleotide sequence ID" value="NZ_BALG01000093.1"/>
</dbReference>
<dbReference type="PROSITE" id="PS51892">
    <property type="entry name" value="SUBTILASE"/>
    <property type="match status" value="1"/>
</dbReference>
<dbReference type="AlphaFoldDB" id="M9M4V6"/>
<dbReference type="PROSITE" id="PS00138">
    <property type="entry name" value="SUBTILASE_SER"/>
    <property type="match status" value="1"/>
</dbReference>
<dbReference type="SUPFAM" id="SSF52743">
    <property type="entry name" value="Subtilisin-like"/>
    <property type="match status" value="1"/>
</dbReference>
<feature type="region of interest" description="Disordered" evidence="5">
    <location>
        <begin position="446"/>
        <end position="465"/>
    </location>
</feature>
<comment type="similarity">
    <text evidence="4">Belongs to the peptidase S8 family.</text>
</comment>
<dbReference type="GO" id="GO:0004252">
    <property type="term" value="F:serine-type endopeptidase activity"/>
    <property type="evidence" value="ECO:0007669"/>
    <property type="project" value="UniProtKB-UniRule"/>
</dbReference>
<dbReference type="Pfam" id="PF00082">
    <property type="entry name" value="Peptidase_S8"/>
    <property type="match status" value="1"/>
</dbReference>
<dbReference type="InterPro" id="IPR023828">
    <property type="entry name" value="Peptidase_S8_Ser-AS"/>
</dbReference>
<dbReference type="PRINTS" id="PR00723">
    <property type="entry name" value="SUBTILISIN"/>
</dbReference>
<feature type="domain" description="Peptidase S8/S53" evidence="6">
    <location>
        <begin position="185"/>
        <end position="467"/>
    </location>
</feature>
<dbReference type="InterPro" id="IPR036852">
    <property type="entry name" value="Peptidase_S8/S53_dom_sf"/>
</dbReference>
<sequence length="482" mass="51480">MANSISSDLPNVIFAEASVHSIGGQSVFAESGKITSETVQHYHSKEDLVLKAVSKLRDNGFEILHVGDVSISIAASPQTYENVFNTSIVPQEREVRGIPGKLSTTILDSTNSGMLGLINTDNSPLADVLEGVSFSERVFYYAPAVMMTERPSAFPPQKDYYHLTPPHDLVKLLRAEGVHQSGITGRGIKVVMADSGFYNHPFFSIQNFRPNQVVLGPGASDPEHDESGHGTGESVNVFSLAPNIDFTMVKMNFFNSVGAFNAAVALNPDIITCSWGSDIRGSVLSSFDKVLEAAVANAVSHGITVVFSAGNGHLSFPGMHPDVISVGGVFVREDGSMQATPYASGFQSRVYPNRHSPDICGLVGLPPRAAYIMLPVEPGDEIDNDLSGDIHPRGDETSPSDGWAAFSGTSAAAPQIAGICALMKQVNRNLHPFQIREILQRTARDVTEGRSAQNPAMPGPDLATGFGLVDASRAIDEAKRMG</sequence>
<dbReference type="Gene3D" id="3.40.50.200">
    <property type="entry name" value="Peptidase S8/S53 domain"/>
    <property type="match status" value="1"/>
</dbReference>
<dbReference type="InterPro" id="IPR000209">
    <property type="entry name" value="Peptidase_S8/S53_dom"/>
</dbReference>
<dbReference type="Proteomes" id="UP000029453">
    <property type="component" value="Unassembled WGS sequence"/>
</dbReference>
<dbReference type="PANTHER" id="PTHR42884:SF14">
    <property type="entry name" value="NEUROENDOCRINE CONVERTASE 1"/>
    <property type="match status" value="1"/>
</dbReference>
<dbReference type="OrthoDB" id="9798386at2"/>
<evidence type="ECO:0000256" key="2">
    <source>
        <dbReference type="ARBA" id="ARBA00022801"/>
    </source>
</evidence>
<evidence type="ECO:0000259" key="6">
    <source>
        <dbReference type="Pfam" id="PF00082"/>
    </source>
</evidence>
<reference evidence="7 8" key="1">
    <citation type="submission" date="2012-10" db="EMBL/GenBank/DDBJ databases">
        <title>Draft Genome Sequence of Paenibacillus popilliae ATCC 14706T.</title>
        <authorList>
            <person name="Iiyama K."/>
            <person name="Mori K."/>
            <person name="Mon H."/>
            <person name="Chieda Y."/>
            <person name="Lee J.M."/>
            <person name="Kusakabe T."/>
            <person name="Tashiro K."/>
            <person name="Asano S."/>
            <person name="Yasunaga-Aoki C."/>
            <person name="Shimizu S."/>
        </authorList>
    </citation>
    <scope>NUCLEOTIDE SEQUENCE [LARGE SCALE GENOMIC DNA]</scope>
    <source>
        <strain evidence="7 8">ATCC 14706</strain>
    </source>
</reference>
<dbReference type="GO" id="GO:0016485">
    <property type="term" value="P:protein processing"/>
    <property type="evidence" value="ECO:0007669"/>
    <property type="project" value="TreeGrafter"/>
</dbReference>
<evidence type="ECO:0000256" key="4">
    <source>
        <dbReference type="PROSITE-ProRule" id="PRU01240"/>
    </source>
</evidence>
<dbReference type="GO" id="GO:0016020">
    <property type="term" value="C:membrane"/>
    <property type="evidence" value="ECO:0007669"/>
    <property type="project" value="TreeGrafter"/>
</dbReference>
<keyword evidence="8" id="KW-1185">Reference proteome</keyword>
<organism evidence="7 8">
    <name type="scientific">Paenibacillus popilliae ATCC 14706</name>
    <dbReference type="NCBI Taxonomy" id="1212764"/>
    <lineage>
        <taxon>Bacteria</taxon>
        <taxon>Bacillati</taxon>
        <taxon>Bacillota</taxon>
        <taxon>Bacilli</taxon>
        <taxon>Bacillales</taxon>
        <taxon>Paenibacillaceae</taxon>
        <taxon>Paenibacillus</taxon>
    </lineage>
</organism>
<gene>
    <name evidence="7" type="ORF">PPOP_1715</name>
</gene>